<dbReference type="GO" id="GO:0008270">
    <property type="term" value="F:zinc ion binding"/>
    <property type="evidence" value="ECO:0007669"/>
    <property type="project" value="UniProtKB-KW"/>
</dbReference>
<evidence type="ECO:0000256" key="3">
    <source>
        <dbReference type="ARBA" id="ARBA00022833"/>
    </source>
</evidence>
<evidence type="ECO:0000259" key="4">
    <source>
        <dbReference type="Pfam" id="PF04500"/>
    </source>
</evidence>
<dbReference type="Proteomes" id="UP000478052">
    <property type="component" value="Unassembled WGS sequence"/>
</dbReference>
<keyword evidence="2" id="KW-0863">Zinc-finger</keyword>
<dbReference type="EMBL" id="VUJU01010198">
    <property type="protein sequence ID" value="KAF0715361.1"/>
    <property type="molecule type" value="Genomic_DNA"/>
</dbReference>
<accession>A0A6G0W203</accession>
<keyword evidence="1" id="KW-0479">Metal-binding</keyword>
<evidence type="ECO:0000259" key="5">
    <source>
        <dbReference type="Pfam" id="PF10551"/>
    </source>
</evidence>
<organism evidence="6 7">
    <name type="scientific">Aphis craccivora</name>
    <name type="common">Cowpea aphid</name>
    <dbReference type="NCBI Taxonomy" id="307492"/>
    <lineage>
        <taxon>Eukaryota</taxon>
        <taxon>Metazoa</taxon>
        <taxon>Ecdysozoa</taxon>
        <taxon>Arthropoda</taxon>
        <taxon>Hexapoda</taxon>
        <taxon>Insecta</taxon>
        <taxon>Pterygota</taxon>
        <taxon>Neoptera</taxon>
        <taxon>Paraneoptera</taxon>
        <taxon>Hemiptera</taxon>
        <taxon>Sternorrhyncha</taxon>
        <taxon>Aphidomorpha</taxon>
        <taxon>Aphidoidea</taxon>
        <taxon>Aphididae</taxon>
        <taxon>Aphidini</taxon>
        <taxon>Aphis</taxon>
        <taxon>Aphis</taxon>
    </lineage>
</organism>
<protein>
    <submittedName>
        <fullName evidence="6">MULE domain-containing protein</fullName>
    </submittedName>
</protein>
<sequence>MAVFRQRTPELNPSNSNDYNRYSRIIDGLLFPISLHLTVETAFYENVNIKFKKVSIMSENIEVITSNRGNIMLIYKNFKFIHAYTSKDSITRWRCYEKKCTAKIFTKTNYVLVKVEGSHAADHSAIDRFLIDRQIINSACKRKAVEDVSMRPKKIILREIGQSSCTTISVNDVDRVRKNMYESRRKILPANPTSIQSVHDSLRNMNILTKQGEPFLLLNDDSKNVLIFSCAKNLNFLCDVQTIYMDGTFQYSARFFTQMFTIHGYKNGHYVPLVFCLLHDKKTETYIYMLQKISELCDNMGRLFLPTNITSDFEKAILNAVYEVWPGMNVVGCRFHLTQAWYRQIQSLGLITEYKNKCNIGMWLRHTFGLLFLNPSE</sequence>
<dbReference type="PANTHER" id="PTHR47160">
    <property type="entry name" value="PUTATIVE-RELATED"/>
    <property type="match status" value="1"/>
</dbReference>
<feature type="non-terminal residue" evidence="6">
    <location>
        <position position="377"/>
    </location>
</feature>
<evidence type="ECO:0000256" key="1">
    <source>
        <dbReference type="ARBA" id="ARBA00022723"/>
    </source>
</evidence>
<reference evidence="6 7" key="1">
    <citation type="submission" date="2019-08" db="EMBL/GenBank/DDBJ databases">
        <title>Whole genome of Aphis craccivora.</title>
        <authorList>
            <person name="Voronova N.V."/>
            <person name="Shulinski R.S."/>
            <person name="Bandarenka Y.V."/>
            <person name="Zhorov D.G."/>
            <person name="Warner D."/>
        </authorList>
    </citation>
    <scope>NUCLEOTIDE SEQUENCE [LARGE SCALE GENOMIC DNA]</scope>
    <source>
        <strain evidence="6">180601</strain>
        <tissue evidence="6">Whole Body</tissue>
    </source>
</reference>
<comment type="caution">
    <text evidence="6">The sequence shown here is derived from an EMBL/GenBank/DDBJ whole genome shotgun (WGS) entry which is preliminary data.</text>
</comment>
<keyword evidence="7" id="KW-1185">Reference proteome</keyword>
<proteinExistence type="predicted"/>
<dbReference type="Pfam" id="PF10551">
    <property type="entry name" value="MULE"/>
    <property type="match status" value="1"/>
</dbReference>
<dbReference type="AlphaFoldDB" id="A0A6G0W203"/>
<gene>
    <name evidence="6" type="ORF">FWK35_00036130</name>
</gene>
<dbReference type="Pfam" id="PF04500">
    <property type="entry name" value="FLYWCH"/>
    <property type="match status" value="1"/>
</dbReference>
<name>A0A6G0W203_APHCR</name>
<feature type="domain" description="FLYWCH-type" evidence="4">
    <location>
        <begin position="64"/>
        <end position="119"/>
    </location>
</feature>
<dbReference type="Gene3D" id="2.20.25.240">
    <property type="match status" value="1"/>
</dbReference>
<keyword evidence="3" id="KW-0862">Zinc</keyword>
<evidence type="ECO:0000313" key="6">
    <source>
        <dbReference type="EMBL" id="KAF0715361.1"/>
    </source>
</evidence>
<dbReference type="InterPro" id="IPR007588">
    <property type="entry name" value="Znf_FLYWCH"/>
</dbReference>
<dbReference type="OrthoDB" id="6586959at2759"/>
<evidence type="ECO:0000256" key="2">
    <source>
        <dbReference type="ARBA" id="ARBA00022771"/>
    </source>
</evidence>
<dbReference type="PANTHER" id="PTHR47160:SF10">
    <property type="entry name" value="MULE TRANSPOSASE DOMAIN-CONTAINING PROTEIN"/>
    <property type="match status" value="1"/>
</dbReference>
<dbReference type="InterPro" id="IPR018289">
    <property type="entry name" value="MULE_transposase_dom"/>
</dbReference>
<evidence type="ECO:0000313" key="7">
    <source>
        <dbReference type="Proteomes" id="UP000478052"/>
    </source>
</evidence>
<feature type="domain" description="MULE transposase" evidence="5">
    <location>
        <begin position="243"/>
        <end position="339"/>
    </location>
</feature>